<feature type="region of interest" description="Disordered" evidence="1">
    <location>
        <begin position="1"/>
        <end position="27"/>
    </location>
</feature>
<keyword evidence="3" id="KW-1185">Reference proteome</keyword>
<organism evidence="2 3">
    <name type="scientific">Nostoc spongiaeforme FACHB-130</name>
    <dbReference type="NCBI Taxonomy" id="1357510"/>
    <lineage>
        <taxon>Bacteria</taxon>
        <taxon>Bacillati</taxon>
        <taxon>Cyanobacteriota</taxon>
        <taxon>Cyanophyceae</taxon>
        <taxon>Nostocales</taxon>
        <taxon>Nostocaceae</taxon>
        <taxon>Nostoc</taxon>
    </lineage>
</organism>
<evidence type="ECO:0000256" key="1">
    <source>
        <dbReference type="SAM" id="MobiDB-lite"/>
    </source>
</evidence>
<evidence type="ECO:0000313" key="3">
    <source>
        <dbReference type="Proteomes" id="UP000603457"/>
    </source>
</evidence>
<sequence>MWEGWEDGSPHTPHTPHTRYPYVRNSGDESLPPSTIMAFARSSGKLFPPQQNFI</sequence>
<reference evidence="2 3" key="1">
    <citation type="journal article" date="2020" name="ISME J.">
        <title>Comparative genomics reveals insights into cyanobacterial evolution and habitat adaptation.</title>
        <authorList>
            <person name="Chen M.Y."/>
            <person name="Teng W.K."/>
            <person name="Zhao L."/>
            <person name="Hu C.X."/>
            <person name="Zhou Y.K."/>
            <person name="Han B.P."/>
            <person name="Song L.R."/>
            <person name="Shu W.S."/>
        </authorList>
    </citation>
    <scope>NUCLEOTIDE SEQUENCE [LARGE SCALE GENOMIC DNA]</scope>
    <source>
        <strain evidence="2 3">FACHB-130</strain>
    </source>
</reference>
<accession>A0ABR8G0K4</accession>
<protein>
    <submittedName>
        <fullName evidence="2">Uncharacterized protein</fullName>
    </submittedName>
</protein>
<comment type="caution">
    <text evidence="2">The sequence shown here is derived from an EMBL/GenBank/DDBJ whole genome shotgun (WGS) entry which is preliminary data.</text>
</comment>
<dbReference type="Proteomes" id="UP000603457">
    <property type="component" value="Unassembled WGS sequence"/>
</dbReference>
<dbReference type="EMBL" id="JACJTB010000032">
    <property type="protein sequence ID" value="MBD2596759.1"/>
    <property type="molecule type" value="Genomic_DNA"/>
</dbReference>
<gene>
    <name evidence="2" type="ORF">H6G74_20845</name>
</gene>
<name>A0ABR8G0K4_9NOSO</name>
<evidence type="ECO:0000313" key="2">
    <source>
        <dbReference type="EMBL" id="MBD2596759.1"/>
    </source>
</evidence>
<proteinExistence type="predicted"/>